<dbReference type="EMBL" id="FXTD01000010">
    <property type="protein sequence ID" value="SMO81035.1"/>
    <property type="molecule type" value="Genomic_DNA"/>
</dbReference>
<reference evidence="2 3" key="1">
    <citation type="submission" date="2017-05" db="EMBL/GenBank/DDBJ databases">
        <authorList>
            <person name="Varghese N."/>
            <person name="Submissions S."/>
        </authorList>
    </citation>
    <scope>NUCLEOTIDE SEQUENCE [LARGE SCALE GENOMIC DNA]</scope>
    <source>
        <strain evidence="2 3">DSM 19504</strain>
    </source>
</reference>
<protein>
    <submittedName>
        <fullName evidence="2">Uncharacterized protein</fullName>
    </submittedName>
</protein>
<dbReference type="Proteomes" id="UP000319712">
    <property type="component" value="Unassembled WGS sequence"/>
</dbReference>
<dbReference type="AlphaFoldDB" id="A0A521EAT1"/>
<evidence type="ECO:0000313" key="2">
    <source>
        <dbReference type="EMBL" id="SMO81035.1"/>
    </source>
</evidence>
<organism evidence="2 3">
    <name type="scientific">Halorubrum cibi</name>
    <dbReference type="NCBI Taxonomy" id="413815"/>
    <lineage>
        <taxon>Archaea</taxon>
        <taxon>Methanobacteriati</taxon>
        <taxon>Methanobacteriota</taxon>
        <taxon>Stenosarchaea group</taxon>
        <taxon>Halobacteria</taxon>
        <taxon>Halobacteriales</taxon>
        <taxon>Haloferacaceae</taxon>
        <taxon>Halorubrum</taxon>
    </lineage>
</organism>
<keyword evidence="3" id="KW-1185">Reference proteome</keyword>
<feature type="compositionally biased region" description="Acidic residues" evidence="1">
    <location>
        <begin position="94"/>
        <end position="104"/>
    </location>
</feature>
<gene>
    <name evidence="2" type="ORF">SAMN06264867_1102</name>
</gene>
<name>A0A521EAT1_9EURY</name>
<evidence type="ECO:0000313" key="3">
    <source>
        <dbReference type="Proteomes" id="UP000319712"/>
    </source>
</evidence>
<sequence length="116" mass="12359">MIRLILRGLVNLVHRDRPETAVIDEVSTPAADIIMAATLLCGIGAGSVLPISADLGGLAALASVCLVVLGRWIPGSQLLDAEEWQANGRPLAPWEDEWGVNEETTETRTESTEGAR</sequence>
<feature type="compositionally biased region" description="Basic and acidic residues" evidence="1">
    <location>
        <begin position="105"/>
        <end position="116"/>
    </location>
</feature>
<evidence type="ECO:0000256" key="1">
    <source>
        <dbReference type="SAM" id="MobiDB-lite"/>
    </source>
</evidence>
<accession>A0A521EAT1</accession>
<proteinExistence type="predicted"/>
<feature type="region of interest" description="Disordered" evidence="1">
    <location>
        <begin position="90"/>
        <end position="116"/>
    </location>
</feature>